<gene>
    <name evidence="1" type="ORF">BV22DRAFT_1129247</name>
</gene>
<dbReference type="EMBL" id="MU266408">
    <property type="protein sequence ID" value="KAH7925137.1"/>
    <property type="molecule type" value="Genomic_DNA"/>
</dbReference>
<accession>A0ACB8BHZ9</accession>
<evidence type="ECO:0000313" key="1">
    <source>
        <dbReference type="EMBL" id="KAH7925137.1"/>
    </source>
</evidence>
<proteinExistence type="predicted"/>
<dbReference type="Proteomes" id="UP000790709">
    <property type="component" value="Unassembled WGS sequence"/>
</dbReference>
<sequence length="293" mass="32621">MDIAFASGQRPLLSLGVFFFGDGTRSYFYKSYHVDIAGRRFHQLETRTAAVDKLGPRTLTAAGRLWGTPDADDISFQRLPLDKAAQAEKFVINLDLELIYEKSVMRFLSDHSVLTITHAGMTLMDIPQAKLGASRQNGDIMSLIHKWKYGGSSSPPLSTNPISWNVDGRHEGPLLILFNDCVRVLDVDTGFALAEYRVDRVKHRVHTSLSSGRVVAVYEDGSICMLTLPTNIAGTMATCDWATILITFILHVFSWKGVCSRDPSCQGISMICRGTRLPAAFLFSSTIFWERHD</sequence>
<reference evidence="1" key="1">
    <citation type="journal article" date="2021" name="New Phytol.">
        <title>Evolutionary innovations through gain and loss of genes in the ectomycorrhizal Boletales.</title>
        <authorList>
            <person name="Wu G."/>
            <person name="Miyauchi S."/>
            <person name="Morin E."/>
            <person name="Kuo A."/>
            <person name="Drula E."/>
            <person name="Varga T."/>
            <person name="Kohler A."/>
            <person name="Feng B."/>
            <person name="Cao Y."/>
            <person name="Lipzen A."/>
            <person name="Daum C."/>
            <person name="Hundley H."/>
            <person name="Pangilinan J."/>
            <person name="Johnson J."/>
            <person name="Barry K."/>
            <person name="LaButti K."/>
            <person name="Ng V."/>
            <person name="Ahrendt S."/>
            <person name="Min B."/>
            <person name="Choi I.G."/>
            <person name="Park H."/>
            <person name="Plett J.M."/>
            <person name="Magnuson J."/>
            <person name="Spatafora J.W."/>
            <person name="Nagy L.G."/>
            <person name="Henrissat B."/>
            <person name="Grigoriev I.V."/>
            <person name="Yang Z.L."/>
            <person name="Xu J."/>
            <person name="Martin F.M."/>
        </authorList>
    </citation>
    <scope>NUCLEOTIDE SEQUENCE</scope>
    <source>
        <strain evidence="1">KUC20120723A-06</strain>
    </source>
</reference>
<keyword evidence="2" id="KW-1185">Reference proteome</keyword>
<protein>
    <submittedName>
        <fullName evidence="1">Uncharacterized protein</fullName>
    </submittedName>
</protein>
<evidence type="ECO:0000313" key="2">
    <source>
        <dbReference type="Proteomes" id="UP000790709"/>
    </source>
</evidence>
<name>A0ACB8BHZ9_9AGAM</name>
<organism evidence="1 2">
    <name type="scientific">Leucogyrophana mollusca</name>
    <dbReference type="NCBI Taxonomy" id="85980"/>
    <lineage>
        <taxon>Eukaryota</taxon>
        <taxon>Fungi</taxon>
        <taxon>Dikarya</taxon>
        <taxon>Basidiomycota</taxon>
        <taxon>Agaricomycotina</taxon>
        <taxon>Agaricomycetes</taxon>
        <taxon>Agaricomycetidae</taxon>
        <taxon>Boletales</taxon>
        <taxon>Boletales incertae sedis</taxon>
        <taxon>Leucogyrophana</taxon>
    </lineage>
</organism>
<comment type="caution">
    <text evidence="1">The sequence shown here is derived from an EMBL/GenBank/DDBJ whole genome shotgun (WGS) entry which is preliminary data.</text>
</comment>